<evidence type="ECO:0000313" key="3">
    <source>
        <dbReference type="Proteomes" id="UP000825002"/>
    </source>
</evidence>
<feature type="non-terminal residue" evidence="2">
    <location>
        <position position="155"/>
    </location>
</feature>
<feature type="transmembrane region" description="Helical" evidence="1">
    <location>
        <begin position="12"/>
        <end position="36"/>
    </location>
</feature>
<evidence type="ECO:0000313" key="2">
    <source>
        <dbReference type="EMBL" id="KAG9510302.1"/>
    </source>
</evidence>
<reference evidence="2 3" key="1">
    <citation type="submission" date="2020-10" db="EMBL/GenBank/DDBJ databases">
        <authorList>
            <person name="Klimov P.B."/>
            <person name="Dyachkov S.M."/>
            <person name="Chetverikov P.E."/>
        </authorList>
    </citation>
    <scope>NUCLEOTIDE SEQUENCE [LARGE SCALE GENOMIC DNA]</scope>
    <source>
        <strain evidence="2">BMOC 18-1129-001#AD2665</strain>
        <tissue evidence="2">Entire mites</tissue>
    </source>
</reference>
<sequence>MKLTCFKGCLVRLPYATILSTLISSCGLIIGLAALYDSTTIIDRLTQDLIRRRYILLNDLKLGYIFAATFTIIVIFFNLVIGFIATDQSLFRSEQGRKRRCSTISCIKSSTTVFLLQCFLAFNYLIYYALLLLTIVSFVLLFICYVGTVLCNDGT</sequence>
<protein>
    <submittedName>
        <fullName evidence="2">Uncharacterized protein</fullName>
    </submittedName>
</protein>
<comment type="caution">
    <text evidence="2">The sequence shown here is derived from an EMBL/GenBank/DDBJ whole genome shotgun (WGS) entry which is preliminary data.</text>
</comment>
<dbReference type="PROSITE" id="PS51257">
    <property type="entry name" value="PROKAR_LIPOPROTEIN"/>
    <property type="match status" value="1"/>
</dbReference>
<feature type="transmembrane region" description="Helical" evidence="1">
    <location>
        <begin position="106"/>
        <end position="126"/>
    </location>
</feature>
<name>A0ABQ7SA65_9ACAR</name>
<keyword evidence="3" id="KW-1185">Reference proteome</keyword>
<dbReference type="EMBL" id="JAIFTH010000179">
    <property type="protein sequence ID" value="KAG9510302.1"/>
    <property type="molecule type" value="Genomic_DNA"/>
</dbReference>
<organism evidence="2 3">
    <name type="scientific">Fragariocoptes setiger</name>
    <dbReference type="NCBI Taxonomy" id="1670756"/>
    <lineage>
        <taxon>Eukaryota</taxon>
        <taxon>Metazoa</taxon>
        <taxon>Ecdysozoa</taxon>
        <taxon>Arthropoda</taxon>
        <taxon>Chelicerata</taxon>
        <taxon>Arachnida</taxon>
        <taxon>Acari</taxon>
        <taxon>Acariformes</taxon>
        <taxon>Trombidiformes</taxon>
        <taxon>Prostigmata</taxon>
        <taxon>Eupodina</taxon>
        <taxon>Eriophyoidea</taxon>
        <taxon>Phytoptidae</taxon>
        <taxon>Fragariocoptes</taxon>
    </lineage>
</organism>
<evidence type="ECO:0000256" key="1">
    <source>
        <dbReference type="SAM" id="Phobius"/>
    </source>
</evidence>
<dbReference type="InterPro" id="IPR001614">
    <property type="entry name" value="Myelin_PLP"/>
</dbReference>
<dbReference type="Proteomes" id="UP000825002">
    <property type="component" value="Unassembled WGS sequence"/>
</dbReference>
<dbReference type="Pfam" id="PF01275">
    <property type="entry name" value="Myelin_PLP"/>
    <property type="match status" value="1"/>
</dbReference>
<proteinExistence type="predicted"/>
<keyword evidence="1" id="KW-0472">Membrane</keyword>
<gene>
    <name evidence="2" type="ORF">GZH46_01161</name>
</gene>
<accession>A0ABQ7SA65</accession>
<feature type="transmembrane region" description="Helical" evidence="1">
    <location>
        <begin position="62"/>
        <end position="85"/>
    </location>
</feature>
<feature type="transmembrane region" description="Helical" evidence="1">
    <location>
        <begin position="132"/>
        <end position="151"/>
    </location>
</feature>
<keyword evidence="1" id="KW-1133">Transmembrane helix</keyword>
<keyword evidence="1" id="KW-0812">Transmembrane</keyword>